<proteinExistence type="inferred from homology"/>
<dbReference type="WBParaSite" id="SBAD_0000340001-mRNA-1">
    <property type="protein sequence ID" value="SBAD_0000340001-mRNA-1"/>
    <property type="gene ID" value="SBAD_0000340001"/>
</dbReference>
<dbReference type="Gene3D" id="1.20.1310.10">
    <property type="entry name" value="Cullin Repeats"/>
    <property type="match status" value="1"/>
</dbReference>
<dbReference type="GO" id="GO:0019901">
    <property type="term" value="F:protein kinase binding"/>
    <property type="evidence" value="ECO:0007669"/>
    <property type="project" value="TreeGrafter"/>
</dbReference>
<reference evidence="7" key="1">
    <citation type="submission" date="2016-06" db="UniProtKB">
        <authorList>
            <consortium name="WormBaseParasite"/>
        </authorList>
    </citation>
    <scope>IDENTIFICATION</scope>
</reference>
<evidence type="ECO:0000259" key="4">
    <source>
        <dbReference type="Pfam" id="PF00888"/>
    </source>
</evidence>
<dbReference type="EMBL" id="UZAM01007644">
    <property type="protein sequence ID" value="VDP00511.1"/>
    <property type="molecule type" value="Genomic_DNA"/>
</dbReference>
<protein>
    <submittedName>
        <fullName evidence="7">Cullin domain-containing protein</fullName>
    </submittedName>
</protein>
<gene>
    <name evidence="5" type="ORF">SBAD_LOCUS3246</name>
</gene>
<accession>A0A183II01</accession>
<dbReference type="PANTHER" id="PTHR46636:SF1">
    <property type="entry name" value="CDK2-ASSOCIATED AND CULLIN DOMAIN-CONTAINING PROTEIN 1"/>
    <property type="match status" value="1"/>
</dbReference>
<keyword evidence="2" id="KW-0833">Ubl conjugation pathway</keyword>
<dbReference type="InterPro" id="IPR001373">
    <property type="entry name" value="Cullin_N"/>
</dbReference>
<organism evidence="7">
    <name type="scientific">Soboliphyme baturini</name>
    <dbReference type="NCBI Taxonomy" id="241478"/>
    <lineage>
        <taxon>Eukaryota</taxon>
        <taxon>Metazoa</taxon>
        <taxon>Ecdysozoa</taxon>
        <taxon>Nematoda</taxon>
        <taxon>Enoplea</taxon>
        <taxon>Dorylaimia</taxon>
        <taxon>Dioctophymatida</taxon>
        <taxon>Dioctophymatoidea</taxon>
        <taxon>Soboliphymatidae</taxon>
        <taxon>Soboliphyme</taxon>
    </lineage>
</organism>
<dbReference type="PANTHER" id="PTHR46636">
    <property type="entry name" value="CDK2-ASSOCIATED AND CULLIN DOMAIN-CONTAINING PROTEIN 1"/>
    <property type="match status" value="1"/>
</dbReference>
<evidence type="ECO:0000256" key="3">
    <source>
        <dbReference type="SAM" id="MobiDB-lite"/>
    </source>
</evidence>
<evidence type="ECO:0000256" key="1">
    <source>
        <dbReference type="ARBA" id="ARBA00006019"/>
    </source>
</evidence>
<evidence type="ECO:0000313" key="6">
    <source>
        <dbReference type="Proteomes" id="UP000270296"/>
    </source>
</evidence>
<comment type="similarity">
    <text evidence="1">Belongs to the cullin family.</text>
</comment>
<feature type="region of interest" description="Disordered" evidence="3">
    <location>
        <begin position="219"/>
        <end position="242"/>
    </location>
</feature>
<evidence type="ECO:0000313" key="5">
    <source>
        <dbReference type="EMBL" id="VDP00511.1"/>
    </source>
</evidence>
<sequence>MGDNTEDPRCSKAEFEKIWPVLRKAVEELLQQLPGHYPTVSYEKHFSLVYRCVLSGFGWELHNRTSVVISDHLQCNSSTLSKTSDDELIDSFDLCSQQFFEAVSGIVAIFAHLDRFLQSKSEEGMKKDLYLMFDSLVAEPNVERLISCLRRAKDDFLSVPPSQMERIVTLLYKLDTAYASLCPELFRRFIPAVELPVPLLEAEVEWNNLGFVNTADSESKRSFEDPVDPSPSRSAKRFCADF</sequence>
<dbReference type="GO" id="GO:0000082">
    <property type="term" value="P:G1/S transition of mitotic cell cycle"/>
    <property type="evidence" value="ECO:0007669"/>
    <property type="project" value="TreeGrafter"/>
</dbReference>
<evidence type="ECO:0000313" key="7">
    <source>
        <dbReference type="WBParaSite" id="SBAD_0000340001-mRNA-1"/>
    </source>
</evidence>
<dbReference type="Proteomes" id="UP000270296">
    <property type="component" value="Unassembled WGS sequence"/>
</dbReference>
<dbReference type="InterPro" id="IPR042652">
    <property type="entry name" value="CACUL1"/>
</dbReference>
<evidence type="ECO:0000256" key="2">
    <source>
        <dbReference type="ARBA" id="ARBA00022786"/>
    </source>
</evidence>
<dbReference type="OrthoDB" id="8172509at2759"/>
<dbReference type="SUPFAM" id="SSF74788">
    <property type="entry name" value="Cullin repeat-like"/>
    <property type="match status" value="1"/>
</dbReference>
<feature type="domain" description="Cullin N-terminal" evidence="4">
    <location>
        <begin position="19"/>
        <end position="149"/>
    </location>
</feature>
<reference evidence="5 6" key="2">
    <citation type="submission" date="2018-11" db="EMBL/GenBank/DDBJ databases">
        <authorList>
            <consortium name="Pathogen Informatics"/>
        </authorList>
    </citation>
    <scope>NUCLEOTIDE SEQUENCE [LARGE SCALE GENOMIC DNA]</scope>
</reference>
<dbReference type="InterPro" id="IPR016159">
    <property type="entry name" value="Cullin_repeat-like_dom_sf"/>
</dbReference>
<keyword evidence="6" id="KW-1185">Reference proteome</keyword>
<dbReference type="AlphaFoldDB" id="A0A183II01"/>
<dbReference type="Pfam" id="PF00888">
    <property type="entry name" value="Cullin"/>
    <property type="match status" value="1"/>
</dbReference>
<name>A0A183II01_9BILA</name>